<dbReference type="EMBL" id="JABTTQ020000003">
    <property type="protein sequence ID" value="KAK6160801.1"/>
    <property type="molecule type" value="Genomic_DNA"/>
</dbReference>
<keyword evidence="2" id="KW-1185">Reference proteome</keyword>
<organism evidence="1 2">
    <name type="scientific">Rehmannia glutinosa</name>
    <name type="common">Chinese foxglove</name>
    <dbReference type="NCBI Taxonomy" id="99300"/>
    <lineage>
        <taxon>Eukaryota</taxon>
        <taxon>Viridiplantae</taxon>
        <taxon>Streptophyta</taxon>
        <taxon>Embryophyta</taxon>
        <taxon>Tracheophyta</taxon>
        <taxon>Spermatophyta</taxon>
        <taxon>Magnoliopsida</taxon>
        <taxon>eudicotyledons</taxon>
        <taxon>Gunneridae</taxon>
        <taxon>Pentapetalae</taxon>
        <taxon>asterids</taxon>
        <taxon>lamiids</taxon>
        <taxon>Lamiales</taxon>
        <taxon>Orobanchaceae</taxon>
        <taxon>Rehmannieae</taxon>
        <taxon>Rehmannia</taxon>
    </lineage>
</organism>
<gene>
    <name evidence="1" type="ORF">DH2020_004182</name>
</gene>
<comment type="caution">
    <text evidence="1">The sequence shown here is derived from an EMBL/GenBank/DDBJ whole genome shotgun (WGS) entry which is preliminary data.</text>
</comment>
<name>A0ABR0XP41_REHGL</name>
<dbReference type="Proteomes" id="UP001318860">
    <property type="component" value="Unassembled WGS sequence"/>
</dbReference>
<reference evidence="1 2" key="1">
    <citation type="journal article" date="2021" name="Comput. Struct. Biotechnol. J.">
        <title>De novo genome assembly of the potent medicinal plant Rehmannia glutinosa using nanopore technology.</title>
        <authorList>
            <person name="Ma L."/>
            <person name="Dong C."/>
            <person name="Song C."/>
            <person name="Wang X."/>
            <person name="Zheng X."/>
            <person name="Niu Y."/>
            <person name="Chen S."/>
            <person name="Feng W."/>
        </authorList>
    </citation>
    <scope>NUCLEOTIDE SEQUENCE [LARGE SCALE GENOMIC DNA]</scope>
    <source>
        <strain evidence="1">DH-2019</strain>
    </source>
</reference>
<evidence type="ECO:0000313" key="1">
    <source>
        <dbReference type="EMBL" id="KAK6160801.1"/>
    </source>
</evidence>
<protein>
    <submittedName>
        <fullName evidence="1">Uncharacterized protein</fullName>
    </submittedName>
</protein>
<evidence type="ECO:0000313" key="2">
    <source>
        <dbReference type="Proteomes" id="UP001318860"/>
    </source>
</evidence>
<accession>A0ABR0XP41</accession>
<dbReference type="Pfam" id="PF14223">
    <property type="entry name" value="Retrotran_gag_2"/>
    <property type="match status" value="1"/>
</dbReference>
<sequence length="192" mass="22283">MTSVSGYHMEPFNGKTDFSIWQQKTKGILIQQKYFKVVEQKYFDKDTAEIQAELDEFAYSPIILNLYDSMLRKIGKLSSAKDLWNKLEELFTETSLPSKLFLLENFSRFKLDLTKDMDENLDVFTKLIQDIKLTGDKNISDYTPIVLLNAIHDFYSNVKSAIKYGRYSITLDTMINSLKSKELDLKISKGNE</sequence>
<proteinExistence type="predicted"/>